<dbReference type="Gene3D" id="3.10.450.50">
    <property type="match status" value="1"/>
</dbReference>
<dbReference type="EMBL" id="FXTH01000017">
    <property type="protein sequence ID" value="SMO84847.1"/>
    <property type="molecule type" value="Genomic_DNA"/>
</dbReference>
<dbReference type="InterPro" id="IPR037401">
    <property type="entry name" value="SnoaL-like"/>
</dbReference>
<gene>
    <name evidence="2" type="ORF">SAMN06265218_11735</name>
</gene>
<dbReference type="OrthoDB" id="7876517at2"/>
<keyword evidence="3" id="KW-1185">Reference proteome</keyword>
<feature type="domain" description="SnoaL-like" evidence="1">
    <location>
        <begin position="12"/>
        <end position="116"/>
    </location>
</feature>
<dbReference type="SUPFAM" id="SSF54427">
    <property type="entry name" value="NTF2-like"/>
    <property type="match status" value="1"/>
</dbReference>
<protein>
    <recommendedName>
        <fullName evidence="1">SnoaL-like domain-containing protein</fullName>
    </recommendedName>
</protein>
<evidence type="ECO:0000313" key="2">
    <source>
        <dbReference type="EMBL" id="SMO84847.1"/>
    </source>
</evidence>
<reference evidence="2 3" key="1">
    <citation type="submission" date="2017-05" db="EMBL/GenBank/DDBJ databases">
        <authorList>
            <person name="Varghese N."/>
            <person name="Submissions S."/>
        </authorList>
    </citation>
    <scope>NUCLEOTIDE SEQUENCE [LARGE SCALE GENOMIC DNA]</scope>
    <source>
        <strain evidence="2 3">DSM 21194</strain>
    </source>
</reference>
<dbReference type="Proteomes" id="UP000317593">
    <property type="component" value="Unassembled WGS sequence"/>
</dbReference>
<name>A0A521ELQ0_9BACT</name>
<dbReference type="PANTHER" id="PTHR41252">
    <property type="entry name" value="BLR2505 PROTEIN"/>
    <property type="match status" value="1"/>
</dbReference>
<accession>A0A521ELQ0</accession>
<organism evidence="2 3">
    <name type="scientific">Fodinibius sediminis</name>
    <dbReference type="NCBI Taxonomy" id="1214077"/>
    <lineage>
        <taxon>Bacteria</taxon>
        <taxon>Pseudomonadati</taxon>
        <taxon>Balneolota</taxon>
        <taxon>Balneolia</taxon>
        <taxon>Balneolales</taxon>
        <taxon>Balneolaceae</taxon>
        <taxon>Fodinibius</taxon>
    </lineage>
</organism>
<dbReference type="RefSeq" id="WP_142715611.1">
    <property type="nucleotide sequence ID" value="NZ_FXTH01000017.1"/>
</dbReference>
<evidence type="ECO:0000313" key="3">
    <source>
        <dbReference type="Proteomes" id="UP000317593"/>
    </source>
</evidence>
<dbReference type="InterPro" id="IPR032710">
    <property type="entry name" value="NTF2-like_dom_sf"/>
</dbReference>
<dbReference type="AlphaFoldDB" id="A0A521ELQ0"/>
<sequence>MKNLDLAKTGYKKFSEGDIEGVLAMFHPNMEWHECKGFPFIEGDGVFTGPEAVKKNVFNMIPEYYDNFSIEIEELMECEDRVIMTGYYTGTWKDTGKEFKANVVHVWTVKNEKLSRFFQAVDTATIINPVKAKVM</sequence>
<dbReference type="Pfam" id="PF12680">
    <property type="entry name" value="SnoaL_2"/>
    <property type="match status" value="1"/>
</dbReference>
<evidence type="ECO:0000259" key="1">
    <source>
        <dbReference type="Pfam" id="PF12680"/>
    </source>
</evidence>
<proteinExistence type="predicted"/>
<dbReference type="PANTHER" id="PTHR41252:SF1">
    <property type="entry name" value="BLR2505 PROTEIN"/>
    <property type="match status" value="1"/>
</dbReference>